<dbReference type="GO" id="GO:0000160">
    <property type="term" value="P:phosphorelay signal transduction system"/>
    <property type="evidence" value="ECO:0007669"/>
    <property type="project" value="UniProtKB-KW"/>
</dbReference>
<dbReference type="GO" id="GO:0009736">
    <property type="term" value="P:cytokinin-activated signaling pathway"/>
    <property type="evidence" value="ECO:0007669"/>
    <property type="project" value="InterPro"/>
</dbReference>
<evidence type="ECO:0000256" key="1">
    <source>
        <dbReference type="ARBA" id="ARBA00023012"/>
    </source>
</evidence>
<evidence type="ECO:0000259" key="4">
    <source>
        <dbReference type="PROSITE" id="PS50110"/>
    </source>
</evidence>
<feature type="region of interest" description="Disordered" evidence="3">
    <location>
        <begin position="1"/>
        <end position="20"/>
    </location>
</feature>
<evidence type="ECO:0000256" key="2">
    <source>
        <dbReference type="PROSITE-ProRule" id="PRU00169"/>
    </source>
</evidence>
<gene>
    <name evidence="5" type="ORF">QYE76_070825</name>
</gene>
<dbReference type="InterPro" id="IPR001789">
    <property type="entry name" value="Sig_transdc_resp-reg_receiver"/>
</dbReference>
<dbReference type="PANTHER" id="PTHR43874:SF64">
    <property type="entry name" value="TWO-COMPONENT RESPONSE REGULATOR-LIKE PRR37"/>
    <property type="match status" value="1"/>
</dbReference>
<dbReference type="PANTHER" id="PTHR43874">
    <property type="entry name" value="TWO-COMPONENT RESPONSE REGULATOR"/>
    <property type="match status" value="1"/>
</dbReference>
<keyword evidence="1" id="KW-0902">Two-component regulatory system</keyword>
<organism evidence="5 6">
    <name type="scientific">Lolium multiflorum</name>
    <name type="common">Italian ryegrass</name>
    <name type="synonym">Lolium perenne subsp. multiflorum</name>
    <dbReference type="NCBI Taxonomy" id="4521"/>
    <lineage>
        <taxon>Eukaryota</taxon>
        <taxon>Viridiplantae</taxon>
        <taxon>Streptophyta</taxon>
        <taxon>Embryophyta</taxon>
        <taxon>Tracheophyta</taxon>
        <taxon>Spermatophyta</taxon>
        <taxon>Magnoliopsida</taxon>
        <taxon>Liliopsida</taxon>
        <taxon>Poales</taxon>
        <taxon>Poaceae</taxon>
        <taxon>BOP clade</taxon>
        <taxon>Pooideae</taxon>
        <taxon>Poodae</taxon>
        <taxon>Poeae</taxon>
        <taxon>Poeae Chloroplast Group 2 (Poeae type)</taxon>
        <taxon>Loliodinae</taxon>
        <taxon>Loliinae</taxon>
        <taxon>Lolium</taxon>
    </lineage>
</organism>
<dbReference type="InterPro" id="IPR011006">
    <property type="entry name" value="CheY-like_superfamily"/>
</dbReference>
<evidence type="ECO:0000313" key="5">
    <source>
        <dbReference type="EMBL" id="KAK1653020.1"/>
    </source>
</evidence>
<comment type="caution">
    <text evidence="2">Lacks conserved residue(s) required for the propagation of feature annotation.</text>
</comment>
<dbReference type="AlphaFoldDB" id="A0AAD8SIM7"/>
<dbReference type="InterPro" id="IPR045279">
    <property type="entry name" value="ARR-like"/>
</dbReference>
<accession>A0AAD8SIM7</accession>
<dbReference type="SUPFAM" id="SSF52172">
    <property type="entry name" value="CheY-like"/>
    <property type="match status" value="1"/>
</dbReference>
<proteinExistence type="predicted"/>
<keyword evidence="6" id="KW-1185">Reference proteome</keyword>
<sequence>MSSYMDQQQPRPPPPSGDHAAHPLTWARFVEKENVWVLLVEADKTTRLAITDLLRVCNYQVLAAEDGRQAWAFLQVQGIHNNIDLVLTEADLSGIELLDRVMDHGVCKHIPIIVMSNCDSLGTVFSCLSKGAVHFLKKPIRQQEVKSLWQHIWKRFNSAQSSWTKRAVVIDGPQAMAPDHSTEHLDSTCALVIHPNSTRWVPDTADLIGLMAKSMDVQQAARAKDAPNCSSKLVPWLELSLKRPRSTGYYANAIQVATRNVLGRTNISAITRIFSTYNNSSAVSNQGGAGFTESFLPHGNSSEVAKTDSPYNMKSSSDAGLMKQDYENEIETTDGAPEGDYELVYEEPDLSGGVEGVDYGIVYGPDNNESEE</sequence>
<dbReference type="Pfam" id="PF00072">
    <property type="entry name" value="Response_reg"/>
    <property type="match status" value="1"/>
</dbReference>
<evidence type="ECO:0000313" key="6">
    <source>
        <dbReference type="Proteomes" id="UP001231189"/>
    </source>
</evidence>
<dbReference type="Gene3D" id="3.40.50.2300">
    <property type="match status" value="1"/>
</dbReference>
<evidence type="ECO:0000256" key="3">
    <source>
        <dbReference type="SAM" id="MobiDB-lite"/>
    </source>
</evidence>
<name>A0AAD8SIM7_LOLMU</name>
<protein>
    <recommendedName>
        <fullName evidence="4">Response regulatory domain-containing protein</fullName>
    </recommendedName>
</protein>
<dbReference type="EMBL" id="JAUUTY010000004">
    <property type="protein sequence ID" value="KAK1653020.1"/>
    <property type="molecule type" value="Genomic_DNA"/>
</dbReference>
<feature type="domain" description="Response regulatory" evidence="4">
    <location>
        <begin position="36"/>
        <end position="153"/>
    </location>
</feature>
<dbReference type="SMART" id="SM00448">
    <property type="entry name" value="REC"/>
    <property type="match status" value="1"/>
</dbReference>
<comment type="caution">
    <text evidence="5">The sequence shown here is derived from an EMBL/GenBank/DDBJ whole genome shotgun (WGS) entry which is preliminary data.</text>
</comment>
<reference evidence="5" key="1">
    <citation type="submission" date="2023-07" db="EMBL/GenBank/DDBJ databases">
        <title>A chromosome-level genome assembly of Lolium multiflorum.</title>
        <authorList>
            <person name="Chen Y."/>
            <person name="Copetti D."/>
            <person name="Kolliker R."/>
            <person name="Studer B."/>
        </authorList>
    </citation>
    <scope>NUCLEOTIDE SEQUENCE</scope>
    <source>
        <strain evidence="5">02402/16</strain>
        <tissue evidence="5">Leaf</tissue>
    </source>
</reference>
<feature type="region of interest" description="Disordered" evidence="3">
    <location>
        <begin position="349"/>
        <end position="372"/>
    </location>
</feature>
<dbReference type="Proteomes" id="UP001231189">
    <property type="component" value="Unassembled WGS sequence"/>
</dbReference>
<dbReference type="PROSITE" id="PS50110">
    <property type="entry name" value="RESPONSE_REGULATORY"/>
    <property type="match status" value="1"/>
</dbReference>